<sequence length="112" mass="13187">MIDFGLQFIAHRTGDFLLQNSFLALRKKKDWQVAVLHGLVYTLPFCLLTNKLESLIIICGTHIIIDFFNISSLWVRTYNWDWKTEVPQVPLWVMVEVDQTLHYAINYFALLL</sequence>
<dbReference type="OrthoDB" id="5122730at2"/>
<dbReference type="Proteomes" id="UP000003835">
    <property type="component" value="Unassembled WGS sequence"/>
</dbReference>
<evidence type="ECO:0008006" key="3">
    <source>
        <dbReference type="Google" id="ProtNLM"/>
    </source>
</evidence>
<reference evidence="1 2" key="1">
    <citation type="submission" date="2008-07" db="EMBL/GenBank/DDBJ databases">
        <authorList>
            <person name="Tandeau de Marsac N."/>
            <person name="Ferriera S."/>
            <person name="Johnson J."/>
            <person name="Kravitz S."/>
            <person name="Beeson K."/>
            <person name="Sutton G."/>
            <person name="Rogers Y.-H."/>
            <person name="Friedman R."/>
            <person name="Frazier M."/>
            <person name="Venter J.C."/>
        </authorList>
    </citation>
    <scope>NUCLEOTIDE SEQUENCE [LARGE SCALE GENOMIC DNA]</scope>
    <source>
        <strain evidence="1 2">PCC 7420</strain>
    </source>
</reference>
<dbReference type="AlphaFoldDB" id="B4VZA1"/>
<proteinExistence type="predicted"/>
<gene>
    <name evidence="1" type="ORF">MC7420_4959</name>
</gene>
<dbReference type="InterPro" id="IPR021737">
    <property type="entry name" value="Phage_phiKZ_Orf197"/>
</dbReference>
<organism evidence="1 2">
    <name type="scientific">Coleofasciculus chthonoplastes PCC 7420</name>
    <dbReference type="NCBI Taxonomy" id="118168"/>
    <lineage>
        <taxon>Bacteria</taxon>
        <taxon>Bacillati</taxon>
        <taxon>Cyanobacteriota</taxon>
        <taxon>Cyanophyceae</taxon>
        <taxon>Coleofasciculales</taxon>
        <taxon>Coleofasciculaceae</taxon>
        <taxon>Coleofasciculus</taxon>
    </lineage>
</organism>
<dbReference type="HOGENOM" id="CLU_170181_0_0_3"/>
<keyword evidence="2" id="KW-1185">Reference proteome</keyword>
<evidence type="ECO:0000313" key="2">
    <source>
        <dbReference type="Proteomes" id="UP000003835"/>
    </source>
</evidence>
<accession>B4VZA1</accession>
<dbReference type="Pfam" id="PF11750">
    <property type="entry name" value="DUF3307"/>
    <property type="match status" value="1"/>
</dbReference>
<dbReference type="eggNOG" id="ENOG5032SPH">
    <property type="taxonomic scope" value="Bacteria"/>
</dbReference>
<dbReference type="RefSeq" id="WP_006104141.1">
    <property type="nucleotide sequence ID" value="NZ_DS989862.1"/>
</dbReference>
<name>B4VZA1_9CYAN</name>
<dbReference type="EMBL" id="DS989862">
    <property type="protein sequence ID" value="EDX72686.1"/>
    <property type="molecule type" value="Genomic_DNA"/>
</dbReference>
<protein>
    <recommendedName>
        <fullName evidence="3">DUF3307 domain-containing protein</fullName>
    </recommendedName>
</protein>
<evidence type="ECO:0000313" key="1">
    <source>
        <dbReference type="EMBL" id="EDX72686.1"/>
    </source>
</evidence>